<dbReference type="RefSeq" id="XP_046045106.1">
    <property type="nucleotide sequence ID" value="XM_046196081.1"/>
</dbReference>
<keyword evidence="2" id="KW-1185">Reference proteome</keyword>
<evidence type="ECO:0000313" key="2">
    <source>
        <dbReference type="Proteomes" id="UP000720189"/>
    </source>
</evidence>
<name>A0A9P9GDP3_FUSRE</name>
<protein>
    <submittedName>
        <fullName evidence="1">Uncharacterized protein</fullName>
    </submittedName>
</protein>
<dbReference type="AlphaFoldDB" id="A0A9P9GDP3"/>
<reference evidence="1" key="1">
    <citation type="journal article" date="2021" name="Nat. Commun.">
        <title>Genetic determinants of endophytism in the Arabidopsis root mycobiome.</title>
        <authorList>
            <person name="Mesny F."/>
            <person name="Miyauchi S."/>
            <person name="Thiergart T."/>
            <person name="Pickel B."/>
            <person name="Atanasova L."/>
            <person name="Karlsson M."/>
            <person name="Huettel B."/>
            <person name="Barry K.W."/>
            <person name="Haridas S."/>
            <person name="Chen C."/>
            <person name="Bauer D."/>
            <person name="Andreopoulos W."/>
            <person name="Pangilinan J."/>
            <person name="LaButti K."/>
            <person name="Riley R."/>
            <person name="Lipzen A."/>
            <person name="Clum A."/>
            <person name="Drula E."/>
            <person name="Henrissat B."/>
            <person name="Kohler A."/>
            <person name="Grigoriev I.V."/>
            <person name="Martin F.M."/>
            <person name="Hacquard S."/>
        </authorList>
    </citation>
    <scope>NUCLEOTIDE SEQUENCE</scope>
    <source>
        <strain evidence="1">MPI-CAGE-AT-0023</strain>
    </source>
</reference>
<dbReference type="OrthoDB" id="5346581at2759"/>
<dbReference type="EMBL" id="JAGMUX010000016">
    <property type="protein sequence ID" value="KAH7236976.1"/>
    <property type="molecule type" value="Genomic_DNA"/>
</dbReference>
<sequence length="307" mass="35124">MAEMATIDVLGTMHRQAFVQSLLRVIETDVAETTFAEIIDGIPTIDSYRDFHWPQDGHPATQHLDLCPGMIEKACQLRSDFPPTRLSFQLPLLRTFEETTIESRPFHLRLFELLAVSIHQIAVYLYQQDDSPRDASKWDGYRHPTAFCHSLYIEVERYLNGDADTVGYWAEAKVFGGVLVFDRGASETEGDGQASQSPLPFTATSENRWRWDIWDAMAHFHVFRDRCERSVKPTQPTGCAKSAVDWPEIADELYLIGAMHDYWDGQPVDKNEVRAALERLQQITPSSPVWPNRNAHSWTTNLLEQTL</sequence>
<dbReference type="Proteomes" id="UP000720189">
    <property type="component" value="Unassembled WGS sequence"/>
</dbReference>
<dbReference type="GeneID" id="70226035"/>
<proteinExistence type="predicted"/>
<organism evidence="1 2">
    <name type="scientific">Fusarium redolens</name>
    <dbReference type="NCBI Taxonomy" id="48865"/>
    <lineage>
        <taxon>Eukaryota</taxon>
        <taxon>Fungi</taxon>
        <taxon>Dikarya</taxon>
        <taxon>Ascomycota</taxon>
        <taxon>Pezizomycotina</taxon>
        <taxon>Sordariomycetes</taxon>
        <taxon>Hypocreomycetidae</taxon>
        <taxon>Hypocreales</taxon>
        <taxon>Nectriaceae</taxon>
        <taxon>Fusarium</taxon>
        <taxon>Fusarium redolens species complex</taxon>
    </lineage>
</organism>
<gene>
    <name evidence="1" type="ORF">BKA55DRAFT_597482</name>
</gene>
<evidence type="ECO:0000313" key="1">
    <source>
        <dbReference type="EMBL" id="KAH7236976.1"/>
    </source>
</evidence>
<accession>A0A9P9GDP3</accession>
<comment type="caution">
    <text evidence="1">The sequence shown here is derived from an EMBL/GenBank/DDBJ whole genome shotgun (WGS) entry which is preliminary data.</text>
</comment>